<dbReference type="InterPro" id="IPR010318">
    <property type="entry name" value="S-Me-THD_N"/>
</dbReference>
<feature type="region of interest" description="Disordered" evidence="1">
    <location>
        <begin position="24"/>
        <end position="44"/>
    </location>
</feature>
<keyword evidence="5" id="KW-1185">Reference proteome</keyword>
<dbReference type="Gene3D" id="3.40.1610.10">
    <property type="entry name" value="CV3147-like domain"/>
    <property type="match status" value="1"/>
</dbReference>
<feature type="domain" description="S-Me-THD-like C-terminal" evidence="3">
    <location>
        <begin position="226"/>
        <end position="417"/>
    </location>
</feature>
<sequence length="422" mass="45698">MPCWTPPNRRPSIARSPVAPIRITSTSSTWTKSRSPTCPETPRACGSRRSAICCWRAAMGRELRVEDLPDLARGAALLGTGGGGDPYLGWMMVREEYRRGRTVELVDPEEIAGDTLVIPTAGMGAPTVRIEKLPRGTEAAAALRALERHLGRRADATMPLESGGSNSMVPLLVGAQLGLPVVDADGMGRAFPELQMVTFAVYGIPGSPMAFSGAHDEHGIIDTGADNRRLERLARAVTVRMGGTANIAHYSMSGAQVRRTAIRNTLTLALRVGRCLRESRDRHRDPLQELTALFKETDYGYAAPVFTGRIIDVERATVGGFARGKALIKSFGGDSVLELTFQNEHLLARIDGRVRVVVPDLITVLNAETAEPITTEALRFGQRVTIYAISAPPIMRTPAALAVFGPRAFGFELDFRSVEELT</sequence>
<evidence type="ECO:0000259" key="3">
    <source>
        <dbReference type="Pfam" id="PF20906"/>
    </source>
</evidence>
<dbReference type="AlphaFoldDB" id="A0A6G9YAK0"/>
<accession>A0A6G9YAK0</accession>
<dbReference type="InterPro" id="IPR024071">
    <property type="entry name" value="S-Me-THD_C_sf"/>
</dbReference>
<dbReference type="InterPro" id="IPR048350">
    <property type="entry name" value="S-Me-THD-like_C"/>
</dbReference>
<dbReference type="SUPFAM" id="SSF160991">
    <property type="entry name" value="CV3147-like"/>
    <property type="match status" value="1"/>
</dbReference>
<evidence type="ECO:0000313" key="4">
    <source>
        <dbReference type="EMBL" id="QIS10107.1"/>
    </source>
</evidence>
<evidence type="ECO:0000256" key="1">
    <source>
        <dbReference type="SAM" id="MobiDB-lite"/>
    </source>
</evidence>
<dbReference type="EMBL" id="CP046172">
    <property type="protein sequence ID" value="QIS10107.1"/>
    <property type="molecule type" value="Genomic_DNA"/>
</dbReference>
<dbReference type="Pfam" id="PF06032">
    <property type="entry name" value="S-Me-THD_N"/>
    <property type="match status" value="1"/>
</dbReference>
<feature type="domain" description="S-Me-THD N-terminal" evidence="2">
    <location>
        <begin position="66"/>
        <end position="222"/>
    </location>
</feature>
<dbReference type="InterPro" id="IPR027479">
    <property type="entry name" value="S-Me-THD_N_sf"/>
</dbReference>
<organism evidence="4 5">
    <name type="scientific">Nocardia arthritidis</name>
    <dbReference type="NCBI Taxonomy" id="228602"/>
    <lineage>
        <taxon>Bacteria</taxon>
        <taxon>Bacillati</taxon>
        <taxon>Actinomycetota</taxon>
        <taxon>Actinomycetes</taxon>
        <taxon>Mycobacteriales</taxon>
        <taxon>Nocardiaceae</taxon>
        <taxon>Nocardia</taxon>
    </lineage>
</organism>
<reference evidence="4 5" key="1">
    <citation type="journal article" date="2019" name="ACS Chem. Biol.">
        <title>Identification and Mobilization of a Cryptic Antibiotic Biosynthesis Gene Locus from a Human-Pathogenic Nocardia Isolate.</title>
        <authorList>
            <person name="Herisse M."/>
            <person name="Ishida K."/>
            <person name="Porter J.L."/>
            <person name="Howden B."/>
            <person name="Hertweck C."/>
            <person name="Stinear T.P."/>
            <person name="Pidot S.J."/>
        </authorList>
    </citation>
    <scope>NUCLEOTIDE SEQUENCE [LARGE SCALE GENOMIC DNA]</scope>
    <source>
        <strain evidence="4 5">AUSMDU00012717</strain>
    </source>
</reference>
<evidence type="ECO:0000313" key="5">
    <source>
        <dbReference type="Proteomes" id="UP000503540"/>
    </source>
</evidence>
<feature type="compositionally biased region" description="Low complexity" evidence="1">
    <location>
        <begin position="24"/>
        <end position="37"/>
    </location>
</feature>
<evidence type="ECO:0000259" key="2">
    <source>
        <dbReference type="Pfam" id="PF06032"/>
    </source>
</evidence>
<proteinExistence type="predicted"/>
<gene>
    <name evidence="4" type="ORF">F5544_11060</name>
</gene>
<protein>
    <submittedName>
        <fullName evidence="4">DUF917 family protein</fullName>
    </submittedName>
</protein>
<name>A0A6G9YAK0_9NOCA</name>
<dbReference type="KEGG" id="nah:F5544_11060"/>
<dbReference type="Pfam" id="PF20906">
    <property type="entry name" value="S-Me-THD_C"/>
    <property type="match status" value="1"/>
</dbReference>
<dbReference type="Gene3D" id="2.40.390.10">
    <property type="entry name" value="CV3147-like"/>
    <property type="match status" value="1"/>
</dbReference>
<dbReference type="Proteomes" id="UP000503540">
    <property type="component" value="Chromosome"/>
</dbReference>